<reference evidence="1 2" key="1">
    <citation type="submission" date="2020-08" db="EMBL/GenBank/DDBJ databases">
        <title>Plant Genome Project.</title>
        <authorList>
            <person name="Zhang R.-G."/>
        </authorList>
    </citation>
    <scope>NUCLEOTIDE SEQUENCE [LARGE SCALE GENOMIC DNA]</scope>
    <source>
        <tissue evidence="1">Rhizome</tissue>
    </source>
</reference>
<accession>A0A8J5FX22</accession>
<evidence type="ECO:0000313" key="1">
    <source>
        <dbReference type="EMBL" id="KAG6494490.1"/>
    </source>
</evidence>
<gene>
    <name evidence="1" type="ORF">ZIOFF_049522</name>
</gene>
<dbReference type="AlphaFoldDB" id="A0A8J5FX22"/>
<comment type="caution">
    <text evidence="1">The sequence shown here is derived from an EMBL/GenBank/DDBJ whole genome shotgun (WGS) entry which is preliminary data.</text>
</comment>
<sequence>MTLLLLIRGIHSTKILSRLSASLIPPSVSVGFPKRYFSSCSSLPASSPRAKFPCRGSNQRNTSPADHASAWLCHRTLLFSTINAFVLKSHLNRQQDRFFSSTRVALAASVCAEALPDASSGQRITRSDRTDAQNAFVDYLHVTRGLPFMDAEHISKNSPEFLQRILAKIDNDDDVGRSLSRYLRYHPINEFEPFFESLGLNPSEIQPLLPRNLMFLEDDDVLLENYNILCNYGVPRRKIGKMYKEETEIFRYDFGVLHSKLCAYEALGLSKPTMINLVTCCPSLLVGGVNANFHKVLGKLKSLGFELDWIRGCLSDKSFYNWKWILGMLNFLDGIGCDKNELSSLVRNNPNFVFDDSGKKIYIVVAILLKLGLRKSNILVLFVQYPQILAGNFTKNLLQSVHFLAEIGMSSDDIASILSSHAQVLGSCSCKKPDVVLTDLNVSKITLCEIIKEDPSQFGTLVSKKKVDVLIFRNMDGHFLQEKTNFLLKLGFIENSDEMAKALGKFRGRGDQLQERLDVLVNAGLDCNTVSQMIKAVPAILNQSIDSIEKKIDFLLNHMGYSIESLVDFPAFLCYNIDKIKLRFTMYAWLKERKVTTPRKAVHSNVALSTILACSDTRFVKYVVNLHPDGPNEWEKLKLGFIENSDEMAKALGKFRGRGDQRQETLDVLVNAGLDCNTVSQMIKAVPAILNQSIDTIEKKIDFLLNHMGYSIESLVNFPAFLCYNIDKMKLRFTMYAWLKERKVTTPRKTVHSNVALSTILACSNTRFVKSIVNLHPDGPNEWEKLKNSFSSK</sequence>
<evidence type="ECO:0000313" key="2">
    <source>
        <dbReference type="Proteomes" id="UP000734854"/>
    </source>
</evidence>
<name>A0A8J5FX22_ZINOF</name>
<dbReference type="EMBL" id="JACMSC010000013">
    <property type="protein sequence ID" value="KAG6494490.1"/>
    <property type="molecule type" value="Genomic_DNA"/>
</dbReference>
<dbReference type="SMART" id="SM00733">
    <property type="entry name" value="Mterf"/>
    <property type="match status" value="8"/>
</dbReference>
<dbReference type="Proteomes" id="UP000734854">
    <property type="component" value="Unassembled WGS sequence"/>
</dbReference>
<dbReference type="PANTHER" id="PTHR13068">
    <property type="entry name" value="CGI-12 PROTEIN-RELATED"/>
    <property type="match status" value="1"/>
</dbReference>
<protein>
    <submittedName>
        <fullName evidence="1">Uncharacterized protein</fullName>
    </submittedName>
</protein>
<dbReference type="FunFam" id="1.25.70.10:FF:000019">
    <property type="entry name" value="mTERF family protein"/>
    <property type="match status" value="1"/>
</dbReference>
<dbReference type="PANTHER" id="PTHR13068:SF103">
    <property type="entry name" value="MITOCHONDRIAL TRANSCRIPTION TERMINATION FACTOR FAMILY PROTEIN"/>
    <property type="match status" value="1"/>
</dbReference>
<dbReference type="OrthoDB" id="764594at2759"/>
<dbReference type="Pfam" id="PF02536">
    <property type="entry name" value="mTERF"/>
    <property type="match status" value="3"/>
</dbReference>
<proteinExistence type="predicted"/>
<dbReference type="GO" id="GO:0003676">
    <property type="term" value="F:nucleic acid binding"/>
    <property type="evidence" value="ECO:0007669"/>
    <property type="project" value="InterPro"/>
</dbReference>
<keyword evidence="2" id="KW-1185">Reference proteome</keyword>
<dbReference type="InterPro" id="IPR003690">
    <property type="entry name" value="MTERF"/>
</dbReference>
<organism evidence="1 2">
    <name type="scientific">Zingiber officinale</name>
    <name type="common">Ginger</name>
    <name type="synonym">Amomum zingiber</name>
    <dbReference type="NCBI Taxonomy" id="94328"/>
    <lineage>
        <taxon>Eukaryota</taxon>
        <taxon>Viridiplantae</taxon>
        <taxon>Streptophyta</taxon>
        <taxon>Embryophyta</taxon>
        <taxon>Tracheophyta</taxon>
        <taxon>Spermatophyta</taxon>
        <taxon>Magnoliopsida</taxon>
        <taxon>Liliopsida</taxon>
        <taxon>Zingiberales</taxon>
        <taxon>Zingiberaceae</taxon>
        <taxon>Zingiber</taxon>
    </lineage>
</organism>